<dbReference type="RefSeq" id="WP_309656910.1">
    <property type="nucleotide sequence ID" value="NZ_JARWAN010000025.1"/>
</dbReference>
<sequence>MEAIISNAVSINDSVRKVSKGNGFAKDWQAALKVLNQPDREFLKYKDEFYKEFRIPLTHLHPYTEKRLEKVRSIDFESVYKGVRFGWWAHVRLLIGLGLAPDNIQDNWAYICSGVDLPPDLFPDSHPDVLWKNVSGPTNN</sequence>
<organism evidence="1 2">
    <name type="scientific">Vreelandella vilamensis</name>
    <dbReference type="NCBI Taxonomy" id="531309"/>
    <lineage>
        <taxon>Bacteria</taxon>
        <taxon>Pseudomonadati</taxon>
        <taxon>Pseudomonadota</taxon>
        <taxon>Gammaproteobacteria</taxon>
        <taxon>Oceanospirillales</taxon>
        <taxon>Halomonadaceae</taxon>
        <taxon>Vreelandella</taxon>
    </lineage>
</organism>
<evidence type="ECO:0000313" key="2">
    <source>
        <dbReference type="Proteomes" id="UP001254564"/>
    </source>
</evidence>
<reference evidence="1 2" key="1">
    <citation type="submission" date="2023-04" db="EMBL/GenBank/DDBJ databases">
        <title>A long-awaited taxogenomic arrangement of the family Halomonadaceae.</title>
        <authorList>
            <person name="De La Haba R."/>
            <person name="Chuvochina M."/>
            <person name="Wittouck S."/>
            <person name="Arahal D.R."/>
            <person name="Sanchez-Porro C."/>
            <person name="Hugenholtz P."/>
            <person name="Ventosa A."/>
        </authorList>
    </citation>
    <scope>NUCLEOTIDE SEQUENCE [LARGE SCALE GENOMIC DNA]</scope>
    <source>
        <strain evidence="1 2">DSM 21020</strain>
    </source>
</reference>
<keyword evidence="2" id="KW-1185">Reference proteome</keyword>
<comment type="caution">
    <text evidence="1">The sequence shown here is derived from an EMBL/GenBank/DDBJ whole genome shotgun (WGS) entry which is preliminary data.</text>
</comment>
<protein>
    <submittedName>
        <fullName evidence="1">Uncharacterized protein</fullName>
    </submittedName>
</protein>
<proteinExistence type="predicted"/>
<gene>
    <name evidence="1" type="ORF">QC823_13685</name>
</gene>
<dbReference type="Proteomes" id="UP001254564">
    <property type="component" value="Unassembled WGS sequence"/>
</dbReference>
<accession>A0ABU1H6V9</accession>
<evidence type="ECO:0000313" key="1">
    <source>
        <dbReference type="EMBL" id="MDR5900034.1"/>
    </source>
</evidence>
<dbReference type="EMBL" id="JARWAN010000025">
    <property type="protein sequence ID" value="MDR5900034.1"/>
    <property type="molecule type" value="Genomic_DNA"/>
</dbReference>
<name>A0ABU1H6V9_9GAMM</name>